<feature type="transmembrane region" description="Helical" evidence="1">
    <location>
        <begin position="96"/>
        <end position="120"/>
    </location>
</feature>
<comment type="caution">
    <text evidence="2">The sequence shown here is derived from an EMBL/GenBank/DDBJ whole genome shotgun (WGS) entry which is preliminary data.</text>
</comment>
<keyword evidence="1" id="KW-0472">Membrane</keyword>
<feature type="transmembrane region" description="Helical" evidence="1">
    <location>
        <begin position="57"/>
        <end position="75"/>
    </location>
</feature>
<protein>
    <recommendedName>
        <fullName evidence="4">DUF401 family protein</fullName>
    </recommendedName>
</protein>
<dbReference type="EMBL" id="AZRN01000034">
    <property type="protein sequence ID" value="PNR98284.1"/>
    <property type="molecule type" value="Genomic_DNA"/>
</dbReference>
<dbReference type="AlphaFoldDB" id="A0A2K1P658"/>
<dbReference type="Pfam" id="PF04165">
    <property type="entry name" value="DUF401"/>
    <property type="match status" value="1"/>
</dbReference>
<feature type="transmembrane region" description="Helical" evidence="1">
    <location>
        <begin position="23"/>
        <end position="45"/>
    </location>
</feature>
<proteinExistence type="predicted"/>
<feature type="transmembrane region" description="Helical" evidence="1">
    <location>
        <begin position="369"/>
        <end position="388"/>
    </location>
</feature>
<dbReference type="Proteomes" id="UP000236604">
    <property type="component" value="Unassembled WGS sequence"/>
</dbReference>
<sequence length="389" mass="43687">MAVVSILSGLISMVISIKLIKKVHWAILIATIVTALVSLNLNYIGSSFLETITQSDFYEVIVVIFGIYLLSDTMKASGNSQKFAKNIRTLFNSRQAVGLMPMMLGLLPMPGGAMFTAPMVKDIADESNINRVEATAMNYWFRHSMEFFWILYPALILESALTGISLTKLLLIQLPIGLFAIIGGWIYFKNGKISLKRDKKLWKELFESILPILIIIVGVIASLPGWFVVLTVSLIYTFYHKNYKDLLNIRWETVLLLLFVFWYKNFVTVSNLSNDFVDNLTTWGVSPWWIIMISPIIIGLITGITQAGFAVTMPIALSFVEAGIISLVPVAITTYFFSVLGVLLSPVHLCLLLTSKYFEVDMFSVIKKIIIPIFCAIIGYLVVMLLFIF</sequence>
<keyword evidence="1" id="KW-0812">Transmembrane</keyword>
<dbReference type="InterPro" id="IPR007294">
    <property type="entry name" value="DUF401"/>
</dbReference>
<feature type="transmembrane region" description="Helical" evidence="1">
    <location>
        <begin position="251"/>
        <end position="268"/>
    </location>
</feature>
<feature type="transmembrane region" description="Helical" evidence="1">
    <location>
        <begin position="169"/>
        <end position="188"/>
    </location>
</feature>
<dbReference type="PANTHER" id="PTHR39556">
    <property type="entry name" value="PROTEIN, PUTATIVE-RELATED"/>
    <property type="match status" value="1"/>
</dbReference>
<keyword evidence="1" id="KW-1133">Transmembrane helix</keyword>
<dbReference type="PANTHER" id="PTHR39556:SF1">
    <property type="entry name" value="PROTEIN, PUTATIVE-RELATED"/>
    <property type="match status" value="1"/>
</dbReference>
<feature type="transmembrane region" description="Helical" evidence="1">
    <location>
        <begin position="208"/>
        <end position="239"/>
    </location>
</feature>
<organism evidence="2 3">
    <name type="scientific">Petrotoga mexicana DSM 14811</name>
    <dbReference type="NCBI Taxonomy" id="1122954"/>
    <lineage>
        <taxon>Bacteria</taxon>
        <taxon>Thermotogati</taxon>
        <taxon>Thermotogota</taxon>
        <taxon>Thermotogae</taxon>
        <taxon>Petrotogales</taxon>
        <taxon>Petrotogaceae</taxon>
        <taxon>Petrotoga</taxon>
    </lineage>
</organism>
<feature type="transmembrane region" description="Helical" evidence="1">
    <location>
        <begin position="324"/>
        <end position="349"/>
    </location>
</feature>
<keyword evidence="3" id="KW-1185">Reference proteome</keyword>
<evidence type="ECO:0000313" key="3">
    <source>
        <dbReference type="Proteomes" id="UP000236604"/>
    </source>
</evidence>
<evidence type="ECO:0008006" key="4">
    <source>
        <dbReference type="Google" id="ProtNLM"/>
    </source>
</evidence>
<accession>A0A2K1P658</accession>
<gene>
    <name evidence="2" type="ORF">X927_09050</name>
</gene>
<reference evidence="2 3" key="1">
    <citation type="submission" date="2013-12" db="EMBL/GenBank/DDBJ databases">
        <title>Comparative genomics of Petrotoga isolates.</title>
        <authorList>
            <person name="Nesbo C.L."/>
            <person name="Charchuk R."/>
            <person name="Chow K."/>
        </authorList>
    </citation>
    <scope>NUCLEOTIDE SEQUENCE [LARGE SCALE GENOMIC DNA]</scope>
    <source>
        <strain evidence="2 3">DSM 14811</strain>
    </source>
</reference>
<evidence type="ECO:0000313" key="2">
    <source>
        <dbReference type="EMBL" id="PNR98284.1"/>
    </source>
</evidence>
<feature type="transmembrane region" description="Helical" evidence="1">
    <location>
        <begin position="288"/>
        <end position="312"/>
    </location>
</feature>
<name>A0A2K1P658_9BACT</name>
<evidence type="ECO:0000256" key="1">
    <source>
        <dbReference type="SAM" id="Phobius"/>
    </source>
</evidence>